<dbReference type="AlphaFoldDB" id="A0A3M8HD66"/>
<gene>
    <name evidence="3" type="ORF">EC501_04755</name>
    <name evidence="2" type="ORF">EC501_16600</name>
</gene>
<proteinExistence type="predicted"/>
<evidence type="ECO:0000256" key="1">
    <source>
        <dbReference type="SAM" id="MobiDB-lite"/>
    </source>
</evidence>
<accession>A0A3M8HD66</accession>
<reference evidence="3 4" key="1">
    <citation type="journal article" date="2014" name="Int. J. Syst. Evol. Microbiol.">
        <title>Lysinibacillus halotolerans sp. nov., isolated from saline-alkaline soil.</title>
        <authorList>
            <person name="Kong D."/>
            <person name="Wang Y."/>
            <person name="Zhao B."/>
            <person name="Li Y."/>
            <person name="Song J."/>
            <person name="Zhai Y."/>
            <person name="Zhang C."/>
            <person name="Wang H."/>
            <person name="Chen X."/>
            <person name="Zhao B."/>
            <person name="Ruan Z."/>
        </authorList>
    </citation>
    <scope>NUCLEOTIDE SEQUENCE [LARGE SCALE GENOMIC DNA]</scope>
    <source>
        <strain evidence="3 4">MCCC 1A12703</strain>
    </source>
</reference>
<feature type="non-terminal residue" evidence="3">
    <location>
        <position position="1"/>
    </location>
</feature>
<protein>
    <submittedName>
        <fullName evidence="3">IS200/IS605 family transposase</fullName>
    </submittedName>
</protein>
<evidence type="ECO:0000313" key="4">
    <source>
        <dbReference type="Proteomes" id="UP000279909"/>
    </source>
</evidence>
<reference evidence="3" key="2">
    <citation type="submission" date="2018-10" db="EMBL/GenBank/DDBJ databases">
        <authorList>
            <person name="Yu L."/>
        </authorList>
    </citation>
    <scope>NUCLEOTIDE SEQUENCE</scope>
    <source>
        <strain evidence="3">MCCC 1A12703</strain>
    </source>
</reference>
<evidence type="ECO:0000313" key="2">
    <source>
        <dbReference type="EMBL" id="RNC97167.1"/>
    </source>
</evidence>
<dbReference type="Proteomes" id="UP000279909">
    <property type="component" value="Unassembled WGS sequence"/>
</dbReference>
<organism evidence="3 4">
    <name type="scientific">Lysinibacillus halotolerans</name>
    <dbReference type="NCBI Taxonomy" id="1368476"/>
    <lineage>
        <taxon>Bacteria</taxon>
        <taxon>Bacillati</taxon>
        <taxon>Bacillota</taxon>
        <taxon>Bacilli</taxon>
        <taxon>Bacillales</taxon>
        <taxon>Bacillaceae</taxon>
        <taxon>Lysinibacillus</taxon>
    </lineage>
</organism>
<feature type="region of interest" description="Disordered" evidence="1">
    <location>
        <begin position="1"/>
        <end position="27"/>
    </location>
</feature>
<name>A0A3M8HD66_9BACI</name>
<keyword evidence="4" id="KW-1185">Reference proteome</keyword>
<dbReference type="EMBL" id="RHLQ01000062">
    <property type="protein sequence ID" value="RNC97167.1"/>
    <property type="molecule type" value="Genomic_DNA"/>
</dbReference>
<sequence length="27" mass="3461">YIREQEAEDRLRDQMTSREYIDPFKRD</sequence>
<comment type="caution">
    <text evidence="3">The sequence shown here is derived from an EMBL/GenBank/DDBJ whole genome shotgun (WGS) entry which is preliminary data.</text>
</comment>
<dbReference type="EMBL" id="RHLQ01000008">
    <property type="protein sequence ID" value="RND00323.1"/>
    <property type="molecule type" value="Genomic_DNA"/>
</dbReference>
<evidence type="ECO:0000313" key="3">
    <source>
        <dbReference type="EMBL" id="RND00323.1"/>
    </source>
</evidence>